<dbReference type="EMBL" id="PVNL01000015">
    <property type="protein sequence ID" value="PRQ09600.1"/>
    <property type="molecule type" value="Genomic_DNA"/>
</dbReference>
<dbReference type="EC" id="3.1.3.18" evidence="4"/>
<dbReference type="Gene3D" id="1.10.150.240">
    <property type="entry name" value="Putative phosphatase, domain 2"/>
    <property type="match status" value="1"/>
</dbReference>
<name>A0A2S9YWY2_9BACT</name>
<dbReference type="Pfam" id="PF13419">
    <property type="entry name" value="HAD_2"/>
    <property type="match status" value="1"/>
</dbReference>
<comment type="pathway">
    <text evidence="2">Organic acid metabolism; glycolate biosynthesis; glycolate from 2-phosphoglycolate: step 1/1.</text>
</comment>
<protein>
    <recommendedName>
        <fullName evidence="4">phosphoglycolate phosphatase</fullName>
        <ecNumber evidence="4">3.1.3.18</ecNumber>
    </recommendedName>
</protein>
<dbReference type="AlphaFoldDB" id="A0A2S9YWY2"/>
<keyword evidence="5" id="KW-0378">Hydrolase</keyword>
<evidence type="ECO:0000256" key="4">
    <source>
        <dbReference type="ARBA" id="ARBA00013078"/>
    </source>
</evidence>
<reference evidence="5 6" key="1">
    <citation type="submission" date="2018-03" db="EMBL/GenBank/DDBJ databases">
        <title>Draft Genome Sequences of the Obligatory Marine Myxobacteria Enhygromyxa salina SWB007.</title>
        <authorList>
            <person name="Poehlein A."/>
            <person name="Moghaddam J.A."/>
            <person name="Harms H."/>
            <person name="Alanjari M."/>
            <person name="Koenig G.M."/>
            <person name="Daniel R."/>
            <person name="Schaeberle T.F."/>
        </authorList>
    </citation>
    <scope>NUCLEOTIDE SEQUENCE [LARGE SCALE GENOMIC DNA]</scope>
    <source>
        <strain evidence="5 6">SWB007</strain>
    </source>
</reference>
<evidence type="ECO:0000256" key="1">
    <source>
        <dbReference type="ARBA" id="ARBA00000830"/>
    </source>
</evidence>
<dbReference type="SFLD" id="SFLDS00003">
    <property type="entry name" value="Haloacid_Dehalogenase"/>
    <property type="match status" value="1"/>
</dbReference>
<dbReference type="SUPFAM" id="SSF56784">
    <property type="entry name" value="HAD-like"/>
    <property type="match status" value="1"/>
</dbReference>
<dbReference type="RefSeq" id="WP_106087738.1">
    <property type="nucleotide sequence ID" value="NZ_PVNL01000015.1"/>
</dbReference>
<comment type="similarity">
    <text evidence="3">Belongs to the HAD-like hydrolase superfamily. CbbY/CbbZ/Gph/YieH family.</text>
</comment>
<organism evidence="5 6">
    <name type="scientific">Enhygromyxa salina</name>
    <dbReference type="NCBI Taxonomy" id="215803"/>
    <lineage>
        <taxon>Bacteria</taxon>
        <taxon>Pseudomonadati</taxon>
        <taxon>Myxococcota</taxon>
        <taxon>Polyangia</taxon>
        <taxon>Nannocystales</taxon>
        <taxon>Nannocystaceae</taxon>
        <taxon>Enhygromyxa</taxon>
    </lineage>
</organism>
<evidence type="ECO:0000256" key="3">
    <source>
        <dbReference type="ARBA" id="ARBA00006171"/>
    </source>
</evidence>
<dbReference type="InterPro" id="IPR036412">
    <property type="entry name" value="HAD-like_sf"/>
</dbReference>
<dbReference type="OrthoDB" id="9792518at2"/>
<dbReference type="GO" id="GO:0008967">
    <property type="term" value="F:phosphoglycolate phosphatase activity"/>
    <property type="evidence" value="ECO:0007669"/>
    <property type="project" value="UniProtKB-EC"/>
</dbReference>
<dbReference type="GO" id="GO:0005829">
    <property type="term" value="C:cytosol"/>
    <property type="evidence" value="ECO:0007669"/>
    <property type="project" value="TreeGrafter"/>
</dbReference>
<comment type="catalytic activity">
    <reaction evidence="1">
        <text>2-phosphoglycolate + H2O = glycolate + phosphate</text>
        <dbReference type="Rhea" id="RHEA:14369"/>
        <dbReference type="ChEBI" id="CHEBI:15377"/>
        <dbReference type="ChEBI" id="CHEBI:29805"/>
        <dbReference type="ChEBI" id="CHEBI:43474"/>
        <dbReference type="ChEBI" id="CHEBI:58033"/>
        <dbReference type="EC" id="3.1.3.18"/>
    </reaction>
</comment>
<dbReference type="PANTHER" id="PTHR43434">
    <property type="entry name" value="PHOSPHOGLYCOLATE PHOSPHATASE"/>
    <property type="match status" value="1"/>
</dbReference>
<dbReference type="Proteomes" id="UP000238823">
    <property type="component" value="Unassembled WGS sequence"/>
</dbReference>
<dbReference type="SFLD" id="SFLDG01129">
    <property type="entry name" value="C1.5:_HAD__Beta-PGM__Phosphata"/>
    <property type="match status" value="1"/>
</dbReference>
<gene>
    <name evidence="5" type="ORF">ENSA7_06590</name>
</gene>
<dbReference type="GO" id="GO:0006281">
    <property type="term" value="P:DNA repair"/>
    <property type="evidence" value="ECO:0007669"/>
    <property type="project" value="TreeGrafter"/>
</dbReference>
<dbReference type="PANTHER" id="PTHR43434:SF1">
    <property type="entry name" value="PHOSPHOGLYCOLATE PHOSPHATASE"/>
    <property type="match status" value="1"/>
</dbReference>
<dbReference type="InterPro" id="IPR023214">
    <property type="entry name" value="HAD_sf"/>
</dbReference>
<evidence type="ECO:0000313" key="6">
    <source>
        <dbReference type="Proteomes" id="UP000238823"/>
    </source>
</evidence>
<evidence type="ECO:0000256" key="2">
    <source>
        <dbReference type="ARBA" id="ARBA00004818"/>
    </source>
</evidence>
<dbReference type="InterPro" id="IPR041492">
    <property type="entry name" value="HAD_2"/>
</dbReference>
<proteinExistence type="inferred from homology"/>
<dbReference type="Gene3D" id="3.40.50.1000">
    <property type="entry name" value="HAD superfamily/HAD-like"/>
    <property type="match status" value="1"/>
</dbReference>
<sequence>MRYPVLIFDLDDTLIESFPEYVRLHQRIATELGWQIPSAEQLVHYGPTWEDTLARLWPGVGLDPFMNLYEQLADDHSYPAINGVPDALTQLRERGHSLWIVTKRSRRRLRQRMDQAGLPSEWFAGIFAYEDQPVSKPDPRCFEPVWQALGGSRSSMAERAIYVGDREDDQLAASAAGVGFVGVRTGPERHASSSFLDRLTREQVLDSAAELPAWLEDLEDLEELEDHR</sequence>
<accession>A0A2S9YWY2</accession>
<dbReference type="InterPro" id="IPR050155">
    <property type="entry name" value="HAD-like_hydrolase_sf"/>
</dbReference>
<comment type="caution">
    <text evidence="5">The sequence shown here is derived from an EMBL/GenBank/DDBJ whole genome shotgun (WGS) entry which is preliminary data.</text>
</comment>
<evidence type="ECO:0000313" key="5">
    <source>
        <dbReference type="EMBL" id="PRQ09600.1"/>
    </source>
</evidence>
<dbReference type="InterPro" id="IPR023198">
    <property type="entry name" value="PGP-like_dom2"/>
</dbReference>